<evidence type="ECO:0000256" key="2">
    <source>
        <dbReference type="ARBA" id="ARBA00022803"/>
    </source>
</evidence>
<dbReference type="EMBL" id="PHWZ01000048">
    <property type="protein sequence ID" value="TEY78502.1"/>
    <property type="molecule type" value="Genomic_DNA"/>
</dbReference>
<keyword evidence="2 3" id="KW-0802">TPR repeat</keyword>
<dbReference type="InterPro" id="IPR032675">
    <property type="entry name" value="LRR_dom_sf"/>
</dbReference>
<dbReference type="Gene3D" id="1.20.1280.50">
    <property type="match status" value="1"/>
</dbReference>
<dbReference type="STRING" id="38488.A0A4Y8DBE8"/>
<evidence type="ECO:0000313" key="5">
    <source>
        <dbReference type="EMBL" id="TEY78502.1"/>
    </source>
</evidence>
<dbReference type="Gene3D" id="3.80.10.10">
    <property type="entry name" value="Ribonuclease Inhibitor"/>
    <property type="match status" value="1"/>
</dbReference>
<keyword evidence="1" id="KW-0677">Repeat</keyword>
<evidence type="ECO:0000256" key="1">
    <source>
        <dbReference type="ARBA" id="ARBA00022737"/>
    </source>
</evidence>
<dbReference type="SUPFAM" id="SSF81383">
    <property type="entry name" value="F-box domain"/>
    <property type="match status" value="1"/>
</dbReference>
<organism evidence="5 6">
    <name type="scientific">Botryotinia calthae</name>
    <dbReference type="NCBI Taxonomy" id="38488"/>
    <lineage>
        <taxon>Eukaryota</taxon>
        <taxon>Fungi</taxon>
        <taxon>Dikarya</taxon>
        <taxon>Ascomycota</taxon>
        <taxon>Pezizomycotina</taxon>
        <taxon>Leotiomycetes</taxon>
        <taxon>Helotiales</taxon>
        <taxon>Sclerotiniaceae</taxon>
        <taxon>Botryotinia</taxon>
    </lineage>
</organism>
<name>A0A4Y8DBE8_9HELO</name>
<sequence>MPPAYDEEEGMGPLEKGRHRYQKKNYQGALTAFAEAVKISTGYLLLTALDHRGATYEKLGQLQLALKDAKEMLELKPELSKASTSYLGNRCGYLRCGKVLQLKGERQLALKIYERGLRKVKVDTDKDRLILQAMFNKLQKSLAPSRTLDPLSYLPFELAEMIAQQLSIRERMICLSVSKSWKRVLESSHKLWTTFDTTSSRRSLPQKSLRAYLKRSNYTVDEADIRYDTIDSAKLQYLFRTCTKLRRLTMRNINKAVIGETLTSALPLAKSLQYLSLQMLQISFRSVLECLRHVQETIVEAVFFGVHHTSRDAGCIWPKLENLRDLDVCNGFGSMISLGNLIESIPNVQKLSLTGFDLQSLSPLDLGGPLKSLYSISLQSCDLRTVPLLPSTLKVLRLHDNLRLSNQKDNNVIFPFLETLNCYDTGLSDEWIVSVLKNAPNLKHLDIGSRLVGGYTTAHQKFPVCENVVALNVSFLQYDEKDFIRMVEKCPNLEKLIICGTRITGVAVKHFVNQGVKFLDVKGCDKISPDAIEYARGKGVEVKFNFTESTTAPYYRDRIIAF</sequence>
<dbReference type="PANTHER" id="PTHR22904:SF523">
    <property type="entry name" value="STRESS-INDUCED-PHOSPHOPROTEIN 1"/>
    <property type="match status" value="1"/>
</dbReference>
<dbReference type="SMART" id="SM00256">
    <property type="entry name" value="FBOX"/>
    <property type="match status" value="1"/>
</dbReference>
<proteinExistence type="predicted"/>
<dbReference type="Gene3D" id="1.25.40.10">
    <property type="entry name" value="Tetratricopeptide repeat domain"/>
    <property type="match status" value="1"/>
</dbReference>
<dbReference type="OrthoDB" id="629492at2759"/>
<dbReference type="GO" id="GO:0051879">
    <property type="term" value="F:Hsp90 protein binding"/>
    <property type="evidence" value="ECO:0007669"/>
    <property type="project" value="TreeGrafter"/>
</dbReference>
<dbReference type="InterPro" id="IPR001810">
    <property type="entry name" value="F-box_dom"/>
</dbReference>
<dbReference type="PROSITE" id="PS50005">
    <property type="entry name" value="TPR"/>
    <property type="match status" value="1"/>
</dbReference>
<keyword evidence="6" id="KW-1185">Reference proteome</keyword>
<dbReference type="Proteomes" id="UP000297299">
    <property type="component" value="Unassembled WGS sequence"/>
</dbReference>
<feature type="repeat" description="TPR" evidence="3">
    <location>
        <begin position="46"/>
        <end position="79"/>
    </location>
</feature>
<dbReference type="SUPFAM" id="SSF52047">
    <property type="entry name" value="RNI-like"/>
    <property type="match status" value="1"/>
</dbReference>
<protein>
    <recommendedName>
        <fullName evidence="4">F-box domain-containing protein</fullName>
    </recommendedName>
</protein>
<evidence type="ECO:0000313" key="6">
    <source>
        <dbReference type="Proteomes" id="UP000297299"/>
    </source>
</evidence>
<dbReference type="SUPFAM" id="SSF48452">
    <property type="entry name" value="TPR-like"/>
    <property type="match status" value="1"/>
</dbReference>
<dbReference type="AlphaFoldDB" id="A0A4Y8DBE8"/>
<reference evidence="5 6" key="1">
    <citation type="submission" date="2017-11" db="EMBL/GenBank/DDBJ databases">
        <title>Comparative genomics of Botrytis spp.</title>
        <authorList>
            <person name="Valero-Jimenez C.A."/>
            <person name="Tapia P."/>
            <person name="Veloso J."/>
            <person name="Silva-Moreno E."/>
            <person name="Staats M."/>
            <person name="Valdes J.H."/>
            <person name="Van Kan J.A.L."/>
        </authorList>
    </citation>
    <scope>NUCLEOTIDE SEQUENCE [LARGE SCALE GENOMIC DNA]</scope>
    <source>
        <strain evidence="5 6">MUCL2830</strain>
    </source>
</reference>
<dbReference type="InterPro" id="IPR019734">
    <property type="entry name" value="TPR_rpt"/>
</dbReference>
<dbReference type="InterPro" id="IPR036047">
    <property type="entry name" value="F-box-like_dom_sf"/>
</dbReference>
<feature type="domain" description="F-box" evidence="4">
    <location>
        <begin position="148"/>
        <end position="195"/>
    </location>
</feature>
<accession>A0A4Y8DBE8</accession>
<dbReference type="InterPro" id="IPR011990">
    <property type="entry name" value="TPR-like_helical_dom_sf"/>
</dbReference>
<dbReference type="PANTHER" id="PTHR22904">
    <property type="entry name" value="TPR REPEAT CONTAINING PROTEIN"/>
    <property type="match status" value="1"/>
</dbReference>
<evidence type="ECO:0000256" key="3">
    <source>
        <dbReference type="PROSITE-ProRule" id="PRU00339"/>
    </source>
</evidence>
<dbReference type="PROSITE" id="PS50181">
    <property type="entry name" value="FBOX"/>
    <property type="match status" value="1"/>
</dbReference>
<evidence type="ECO:0000259" key="4">
    <source>
        <dbReference type="PROSITE" id="PS50181"/>
    </source>
</evidence>
<comment type="caution">
    <text evidence="5">The sequence shown here is derived from an EMBL/GenBank/DDBJ whole genome shotgun (WGS) entry which is preliminary data.</text>
</comment>
<dbReference type="Pfam" id="PF00646">
    <property type="entry name" value="F-box"/>
    <property type="match status" value="1"/>
</dbReference>
<gene>
    <name evidence="5" type="ORF">BOTCAL_0048g00290</name>
</gene>